<dbReference type="STRING" id="52694.ACWI_07380"/>
<comment type="caution">
    <text evidence="2">The sequence shown here is derived from an EMBL/GenBank/DDBJ whole genome shotgun (WGS) entry which is preliminary data.</text>
</comment>
<sequence length="395" mass="45000">MRKQDNHREHDQYSHSLYYKKYINLLGLLFIGSLVFFPLASLILPDTKLSANENRILTQFPRFSADSVVDGRYMKKMQKYTADQLIGRNFWIYTKTSTDRIIGKNSSNGVFYGKNSTLIENFDPLPADQTEETKTALNTFVEKHSDLNHFFMLVPNAISVTDEKLPAYAPVLNQNTYIDSFTASLSDQLTILDPRPILKQNKDQLLYYKTDHHWTTLGAWLSFQGVASAMGIKPDPDAYTVYPVSHSFSGALASKSGYLTFVTDTIDVYIPKNEDDYSVVNFIEEQKKSASLFDSEQLKGKDKYAVFLSGNHPLIKIKNPVANGKNLLIIKDSYANAFIPFLTPFYSEITVIDPRYYYDSIEALIADAQITDILYLFNANTFFRDTTLEPVLNDD</sequence>
<proteinExistence type="predicted"/>
<dbReference type="Proteomes" id="UP000176244">
    <property type="component" value="Unassembled WGS sequence"/>
</dbReference>
<evidence type="ECO:0000256" key="1">
    <source>
        <dbReference type="SAM" id="Phobius"/>
    </source>
</evidence>
<dbReference type="AlphaFoldDB" id="A0A1F2PLC1"/>
<dbReference type="OrthoDB" id="175771at2"/>
<organism evidence="2 3">
    <name type="scientific">Acetobacterium wieringae</name>
    <dbReference type="NCBI Taxonomy" id="52694"/>
    <lineage>
        <taxon>Bacteria</taxon>
        <taxon>Bacillati</taxon>
        <taxon>Bacillota</taxon>
        <taxon>Clostridia</taxon>
        <taxon>Eubacteriales</taxon>
        <taxon>Eubacteriaceae</taxon>
        <taxon>Acetobacterium</taxon>
    </lineage>
</organism>
<keyword evidence="1" id="KW-0812">Transmembrane</keyword>
<dbReference type="RefSeq" id="WP_084633475.1">
    <property type="nucleotide sequence ID" value="NZ_LKEU01000015.1"/>
</dbReference>
<protein>
    <recommendedName>
        <fullName evidence="4">DHHW protein</fullName>
    </recommendedName>
</protein>
<evidence type="ECO:0000313" key="2">
    <source>
        <dbReference type="EMBL" id="OFV71765.1"/>
    </source>
</evidence>
<evidence type="ECO:0000313" key="3">
    <source>
        <dbReference type="Proteomes" id="UP000176244"/>
    </source>
</evidence>
<accession>A0A1F2PLC1</accession>
<reference evidence="2 3" key="1">
    <citation type="submission" date="2015-09" db="EMBL/GenBank/DDBJ databases">
        <title>Genome sequence of Acetobacterium wieringae DSM 1911.</title>
        <authorList>
            <person name="Poehlein A."/>
            <person name="Bengelsdorf F.R."/>
            <person name="Schiel-Bengelsdorf B."/>
            <person name="Duerre P."/>
            <person name="Daniel R."/>
        </authorList>
    </citation>
    <scope>NUCLEOTIDE SEQUENCE [LARGE SCALE GENOMIC DNA]</scope>
    <source>
        <strain evidence="2 3">DSM 1911</strain>
    </source>
</reference>
<gene>
    <name evidence="2" type="ORF">ACWI_07380</name>
</gene>
<dbReference type="Pfam" id="PF14286">
    <property type="entry name" value="DHHW"/>
    <property type="match status" value="1"/>
</dbReference>
<keyword evidence="1" id="KW-0472">Membrane</keyword>
<name>A0A1F2PLC1_9FIRM</name>
<evidence type="ECO:0008006" key="4">
    <source>
        <dbReference type="Google" id="ProtNLM"/>
    </source>
</evidence>
<dbReference type="EMBL" id="LKEU01000015">
    <property type="protein sequence ID" value="OFV71765.1"/>
    <property type="molecule type" value="Genomic_DNA"/>
</dbReference>
<keyword evidence="1" id="KW-1133">Transmembrane helix</keyword>
<feature type="transmembrane region" description="Helical" evidence="1">
    <location>
        <begin position="21"/>
        <end position="44"/>
    </location>
</feature>
<dbReference type="InterPro" id="IPR025945">
    <property type="entry name" value="DHHW"/>
</dbReference>